<accession>A0AAN7VM36</accession>
<organism evidence="7 8">
    <name type="scientific">Elasticomyces elasticus</name>
    <dbReference type="NCBI Taxonomy" id="574655"/>
    <lineage>
        <taxon>Eukaryota</taxon>
        <taxon>Fungi</taxon>
        <taxon>Dikarya</taxon>
        <taxon>Ascomycota</taxon>
        <taxon>Pezizomycotina</taxon>
        <taxon>Dothideomycetes</taxon>
        <taxon>Dothideomycetidae</taxon>
        <taxon>Mycosphaerellales</taxon>
        <taxon>Teratosphaeriaceae</taxon>
        <taxon>Elasticomyces</taxon>
    </lineage>
</organism>
<evidence type="ECO:0000256" key="1">
    <source>
        <dbReference type="ARBA" id="ARBA00004606"/>
    </source>
</evidence>
<dbReference type="EMBL" id="JAVRQU010000018">
    <property type="protein sequence ID" value="KAK5692840.1"/>
    <property type="molecule type" value="Genomic_DNA"/>
</dbReference>
<reference evidence="7" key="1">
    <citation type="submission" date="2023-08" db="EMBL/GenBank/DDBJ databases">
        <title>Black Yeasts Isolated from many extreme environments.</title>
        <authorList>
            <person name="Coleine C."/>
            <person name="Stajich J.E."/>
            <person name="Selbmann L."/>
        </authorList>
    </citation>
    <scope>NUCLEOTIDE SEQUENCE</scope>
    <source>
        <strain evidence="7">CCFEE 5810</strain>
    </source>
</reference>
<dbReference type="PANTHER" id="PTHR23033">
    <property type="entry name" value="BETA1,3-GALACTOSYLTRANSFERASE"/>
    <property type="match status" value="1"/>
</dbReference>
<dbReference type="GO" id="GO:0016020">
    <property type="term" value="C:membrane"/>
    <property type="evidence" value="ECO:0007669"/>
    <property type="project" value="UniProtKB-SubCell"/>
</dbReference>
<keyword evidence="4" id="KW-0735">Signal-anchor</keyword>
<evidence type="ECO:0000256" key="3">
    <source>
        <dbReference type="ARBA" id="ARBA00022692"/>
    </source>
</evidence>
<evidence type="ECO:0000313" key="7">
    <source>
        <dbReference type="EMBL" id="KAK5692840.1"/>
    </source>
</evidence>
<keyword evidence="6" id="KW-0472">Membrane</keyword>
<dbReference type="Proteomes" id="UP001310594">
    <property type="component" value="Unassembled WGS sequence"/>
</dbReference>
<evidence type="ECO:0000256" key="4">
    <source>
        <dbReference type="ARBA" id="ARBA00022968"/>
    </source>
</evidence>
<keyword evidence="3" id="KW-0812">Transmembrane</keyword>
<dbReference type="AlphaFoldDB" id="A0AAN7VM36"/>
<comment type="subcellular location">
    <subcellularLocation>
        <location evidence="1">Membrane</location>
        <topology evidence="1">Single-pass type II membrane protein</topology>
    </subcellularLocation>
</comment>
<gene>
    <name evidence="7" type="ORF">LTR97_010316</name>
</gene>
<proteinExistence type="inferred from homology"/>
<evidence type="ECO:0000256" key="6">
    <source>
        <dbReference type="ARBA" id="ARBA00023136"/>
    </source>
</evidence>
<dbReference type="InterPro" id="IPR026050">
    <property type="entry name" value="C1GALT1/C1GALT1_chp1"/>
</dbReference>
<comment type="similarity">
    <text evidence="2">Belongs to the glycosyltransferase 31 family. Beta3-Gal-T subfamily.</text>
</comment>
<keyword evidence="5" id="KW-1133">Transmembrane helix</keyword>
<evidence type="ECO:0000313" key="8">
    <source>
        <dbReference type="Proteomes" id="UP001310594"/>
    </source>
</evidence>
<name>A0AAN7VM36_9PEZI</name>
<dbReference type="PANTHER" id="PTHR23033:SF47">
    <property type="entry name" value="APPLE DOMAIN-CONTAINING PROTEIN-RELATED"/>
    <property type="match status" value="1"/>
</dbReference>
<sequence length="445" mass="49038">MRKPRLLSTQRVLLAAGCLLCIGVVRQLWNVAPRFHLWLRGNTALDHSTPQTATYALTDDIDDIVVVLKTGATEIYNKLPIHLATTFACLPNYLVYSDVAQQFGPVTIHDALALVSEELRERHDDLAYYRALQEHVLAGGDGADMKGDKSWNLDKWKFLPMISDAYQRFGTQKSWFVFIEADTSLSAHNLRLWLRHLDANARVYAGAQVMIGDTEFAHGGSGFVLSATAAKTLTEAYAVEKASWEDKVAHECCGDKAMAEVLLAASPPVALHRSFPIIQSETLTSLDWSSTHCFGGSNVAGGMYNGEERPILFADYFAAFIEPRITAANGTMSEWDNLSNDWMWEEAKFTHHSYASAVACEAFCHGQSQCLQWAWSPGVCRGGKTVRLGWAIGSRPALGSAEDRVAQVGEHGTDGAVSGWLLDRIVAYRVEHEPCSTVGLWSTHS</sequence>
<evidence type="ECO:0000256" key="5">
    <source>
        <dbReference type="ARBA" id="ARBA00022989"/>
    </source>
</evidence>
<protein>
    <recommendedName>
        <fullName evidence="9">Glycosyltransferase family 31 protein</fullName>
    </recommendedName>
</protein>
<evidence type="ECO:0000256" key="2">
    <source>
        <dbReference type="ARBA" id="ARBA00006462"/>
    </source>
</evidence>
<dbReference type="Gene3D" id="3.90.550.50">
    <property type="match status" value="1"/>
</dbReference>
<evidence type="ECO:0008006" key="9">
    <source>
        <dbReference type="Google" id="ProtNLM"/>
    </source>
</evidence>
<comment type="caution">
    <text evidence="7">The sequence shown here is derived from an EMBL/GenBank/DDBJ whole genome shotgun (WGS) entry which is preliminary data.</text>
</comment>